<evidence type="ECO:0000256" key="6">
    <source>
        <dbReference type="ARBA" id="ARBA00023136"/>
    </source>
</evidence>
<evidence type="ECO:0000313" key="10">
    <source>
        <dbReference type="EMBL" id="RXF68713.1"/>
    </source>
</evidence>
<feature type="signal peptide" evidence="9">
    <location>
        <begin position="1"/>
        <end position="21"/>
    </location>
</feature>
<dbReference type="GO" id="GO:0015288">
    <property type="term" value="F:porin activity"/>
    <property type="evidence" value="ECO:0007669"/>
    <property type="project" value="TreeGrafter"/>
</dbReference>
<evidence type="ECO:0000256" key="4">
    <source>
        <dbReference type="ARBA" id="ARBA00022452"/>
    </source>
</evidence>
<accession>A0A4Q0M750</accession>
<keyword evidence="3" id="KW-0813">Transport</keyword>
<organism evidence="10 11">
    <name type="scientific">Arcticibacter tournemirensis</name>
    <dbReference type="NCBI Taxonomy" id="699437"/>
    <lineage>
        <taxon>Bacteria</taxon>
        <taxon>Pseudomonadati</taxon>
        <taxon>Bacteroidota</taxon>
        <taxon>Sphingobacteriia</taxon>
        <taxon>Sphingobacteriales</taxon>
        <taxon>Sphingobacteriaceae</taxon>
        <taxon>Arcticibacter</taxon>
    </lineage>
</organism>
<protein>
    <submittedName>
        <fullName evidence="10">TolC family protein</fullName>
    </submittedName>
</protein>
<keyword evidence="5" id="KW-0812">Transmembrane</keyword>
<evidence type="ECO:0000313" key="11">
    <source>
        <dbReference type="Proteomes" id="UP000290848"/>
    </source>
</evidence>
<dbReference type="PANTHER" id="PTHR30026">
    <property type="entry name" value="OUTER MEMBRANE PROTEIN TOLC"/>
    <property type="match status" value="1"/>
</dbReference>
<keyword evidence="6" id="KW-0472">Membrane</keyword>
<keyword evidence="7" id="KW-0998">Cell outer membrane</keyword>
<dbReference type="GO" id="GO:1990281">
    <property type="term" value="C:efflux pump complex"/>
    <property type="evidence" value="ECO:0007669"/>
    <property type="project" value="TreeGrafter"/>
</dbReference>
<dbReference type="EMBL" id="RXOC01000010">
    <property type="protein sequence ID" value="RXF68713.1"/>
    <property type="molecule type" value="Genomic_DNA"/>
</dbReference>
<keyword evidence="4" id="KW-1134">Transmembrane beta strand</keyword>
<feature type="coiled-coil region" evidence="8">
    <location>
        <begin position="374"/>
        <end position="401"/>
    </location>
</feature>
<evidence type="ECO:0000256" key="3">
    <source>
        <dbReference type="ARBA" id="ARBA00022448"/>
    </source>
</evidence>
<evidence type="ECO:0000256" key="2">
    <source>
        <dbReference type="ARBA" id="ARBA00007613"/>
    </source>
</evidence>
<keyword evidence="8" id="KW-0175">Coiled coil</keyword>
<sequence>MKNRICFIISLLFSAGGPLLAQVPDTLNYKFSLKEAIDYAVKHQSAVLNATIDEEIARNDVKKTVGTGLPQVSASYNFQDYLKLPTTLLPGEFLSPPSPTPIPVKFGTKYNSTAGIELSQLIFDGTFFVGLQASKTYKELSVRASTRTKIETVVAVTKAYYSVLVNREQLKLIDANLTQLTKSFNETEAMFKNGFVEKIDADRLQVLKNNLETERENAIRSLSINTDLLKFQMGMPVGAVFVPTDQINDIRSEAVSIVPADSTAYKKRIEYSLLETQRKLNLLDVKRYKSAYLPTLKGFASASKNFQSDDFSSHYDQSFPTSVIGFTLSWNLISGGQRIYDVRNAKLSVRKTENSMLDLKNGITNEISASQKLYMNSQRSVENQERNLRLAEEILRVTRIKYGQGVGSSLEVTTAETSLREAQNNYITALYNLLINKVDLDKALGNINY</sequence>
<comment type="subcellular location">
    <subcellularLocation>
        <location evidence="1">Cell outer membrane</location>
    </subcellularLocation>
</comment>
<dbReference type="GO" id="GO:0015562">
    <property type="term" value="F:efflux transmembrane transporter activity"/>
    <property type="evidence" value="ECO:0007669"/>
    <property type="project" value="InterPro"/>
</dbReference>
<dbReference type="Pfam" id="PF02321">
    <property type="entry name" value="OEP"/>
    <property type="match status" value="1"/>
</dbReference>
<evidence type="ECO:0000256" key="1">
    <source>
        <dbReference type="ARBA" id="ARBA00004442"/>
    </source>
</evidence>
<evidence type="ECO:0000256" key="7">
    <source>
        <dbReference type="ARBA" id="ARBA00023237"/>
    </source>
</evidence>
<keyword evidence="9" id="KW-0732">Signal</keyword>
<reference evidence="10 11" key="1">
    <citation type="submission" date="2018-12" db="EMBL/GenBank/DDBJ databases">
        <title>The Draft Genome Sequence of the Soil Bacterium Pedobacter tournemirensis R1.</title>
        <authorList>
            <person name="He J."/>
        </authorList>
    </citation>
    <scope>NUCLEOTIDE SEQUENCE [LARGE SCALE GENOMIC DNA]</scope>
    <source>
        <strain evidence="10 11">R1</strain>
    </source>
</reference>
<dbReference type="Proteomes" id="UP000290848">
    <property type="component" value="Unassembled WGS sequence"/>
</dbReference>
<dbReference type="GO" id="GO:0009279">
    <property type="term" value="C:cell outer membrane"/>
    <property type="evidence" value="ECO:0007669"/>
    <property type="project" value="UniProtKB-SubCell"/>
</dbReference>
<evidence type="ECO:0000256" key="5">
    <source>
        <dbReference type="ARBA" id="ARBA00022692"/>
    </source>
</evidence>
<name>A0A4Q0M750_9SPHI</name>
<comment type="caution">
    <text evidence="10">The sequence shown here is derived from an EMBL/GenBank/DDBJ whole genome shotgun (WGS) entry which is preliminary data.</text>
</comment>
<evidence type="ECO:0000256" key="8">
    <source>
        <dbReference type="SAM" id="Coils"/>
    </source>
</evidence>
<dbReference type="InterPro" id="IPR003423">
    <property type="entry name" value="OMP_efflux"/>
</dbReference>
<gene>
    <name evidence="10" type="ORF">EKH83_15210</name>
</gene>
<dbReference type="InterPro" id="IPR051906">
    <property type="entry name" value="TolC-like"/>
</dbReference>
<comment type="similarity">
    <text evidence="2">Belongs to the outer membrane factor (OMF) (TC 1.B.17) family.</text>
</comment>
<proteinExistence type="inferred from homology"/>
<feature type="chain" id="PRO_5020829755" evidence="9">
    <location>
        <begin position="22"/>
        <end position="449"/>
    </location>
</feature>
<dbReference type="AlphaFoldDB" id="A0A4Q0M750"/>
<dbReference type="PANTHER" id="PTHR30026:SF20">
    <property type="entry name" value="OUTER MEMBRANE PROTEIN TOLC"/>
    <property type="match status" value="1"/>
</dbReference>
<dbReference type="Gene3D" id="1.20.1600.10">
    <property type="entry name" value="Outer membrane efflux proteins (OEP)"/>
    <property type="match status" value="1"/>
</dbReference>
<dbReference type="SUPFAM" id="SSF56954">
    <property type="entry name" value="Outer membrane efflux proteins (OEP)"/>
    <property type="match status" value="1"/>
</dbReference>
<evidence type="ECO:0000256" key="9">
    <source>
        <dbReference type="SAM" id="SignalP"/>
    </source>
</evidence>